<keyword evidence="2" id="KW-1185">Reference proteome</keyword>
<accession>A0ACC3A098</accession>
<evidence type="ECO:0000313" key="1">
    <source>
        <dbReference type="EMBL" id="KAJ9653479.1"/>
    </source>
</evidence>
<keyword evidence="1" id="KW-0456">Lyase</keyword>
<dbReference type="EMBL" id="JAPDRQ010000152">
    <property type="protein sequence ID" value="KAJ9653479.1"/>
    <property type="molecule type" value="Genomic_DNA"/>
</dbReference>
<reference evidence="1" key="1">
    <citation type="submission" date="2022-10" db="EMBL/GenBank/DDBJ databases">
        <title>Culturing micro-colonial fungi from biological soil crusts in the Mojave desert and describing Neophaeococcomyces mojavensis, and introducing the new genera and species Taxawa tesnikishii.</title>
        <authorList>
            <person name="Kurbessoian T."/>
            <person name="Stajich J.E."/>
        </authorList>
    </citation>
    <scope>NUCLEOTIDE SEQUENCE</scope>
    <source>
        <strain evidence="1">JES_112</strain>
    </source>
</reference>
<sequence>MSPSQDSTITSSQTHTDNTISSTLFDPIESCISAFKRGEFLVVLDSPDRENEGDLIISASTITPQQMSFMVRHTSGIICTPLSPSICESLELPQMIPAGANSDPNRTAYTISVDSNHETVTTGISAYDRALTCNELARKSTHPGDFRRPGHIFPLRARPGGVRERMGHTEAAVEFCRLADMREAGVISELVEVGSEVQGQAVLNGADSMLRTDGCLEFARKFGLKICTIEDLKEFVERTEGKLEMGKVNGHVH</sequence>
<proteinExistence type="predicted"/>
<gene>
    <name evidence="1" type="primary">RIB3</name>
    <name evidence="1" type="ORF">H2198_007321</name>
</gene>
<evidence type="ECO:0000313" key="2">
    <source>
        <dbReference type="Proteomes" id="UP001172386"/>
    </source>
</evidence>
<dbReference type="Proteomes" id="UP001172386">
    <property type="component" value="Unassembled WGS sequence"/>
</dbReference>
<organism evidence="1 2">
    <name type="scientific">Neophaeococcomyces mojaviensis</name>
    <dbReference type="NCBI Taxonomy" id="3383035"/>
    <lineage>
        <taxon>Eukaryota</taxon>
        <taxon>Fungi</taxon>
        <taxon>Dikarya</taxon>
        <taxon>Ascomycota</taxon>
        <taxon>Pezizomycotina</taxon>
        <taxon>Eurotiomycetes</taxon>
        <taxon>Chaetothyriomycetidae</taxon>
        <taxon>Chaetothyriales</taxon>
        <taxon>Chaetothyriales incertae sedis</taxon>
        <taxon>Neophaeococcomyces</taxon>
    </lineage>
</organism>
<name>A0ACC3A098_9EURO</name>
<dbReference type="EC" id="4.1.99.12" evidence="1"/>
<comment type="caution">
    <text evidence="1">The sequence shown here is derived from an EMBL/GenBank/DDBJ whole genome shotgun (WGS) entry which is preliminary data.</text>
</comment>
<protein>
    <submittedName>
        <fullName evidence="1">3,4-dihydroxy 2-butanone 4-phosphate synthase</fullName>
        <ecNumber evidence="1">4.1.99.12</ecNumber>
    </submittedName>
</protein>